<name>A0A7X5Y0R7_9SPHN</name>
<proteinExistence type="predicted"/>
<evidence type="ECO:0000313" key="3">
    <source>
        <dbReference type="Proteomes" id="UP000531251"/>
    </source>
</evidence>
<sequence length="577" mass="60670">MYVGDTPEPDPGAELSLPAIEASITRIAAGLDARFVTAGEALAQAHVIVEQLVAELESVLNALGRDAAEAAIANMQATADRLERLPQVQAARREGLERIAKGAQPLRHQLGQVMRTLDFLRICGLNIRVAAAGQNGFSAFADTMSERLDLGEREIAGIGDDIEQLTASIPALLEVDSQLGEECARVIPQVPRKLAADAAALQRHQVEDAGRAARIADVARDIRTKVGGAIGAMQIGDITRQRLEHIALGLRAVIDLRQQGDPADPAPVLLASGHVLALLAAQAADAIADFHRDSLRLAENLTGIAPSTAALLEIKAEGAKAQAGDDKAAFLAALEQSVADVRAVTTKLRDADARAQRLGASTSASAERLAARLRIVHRVNEDVHLMAWNTDLRCYRLGDEGKALAMVASEIRGFATTLATVSGGIRASVETLVAAVSALRDPDAVPGVDPAEALAASLACIHDGAVRMRAGMDGLEAHAASVTGIIDTTSRTIDCEADFGALLRQAAEQLALLGVPCDMPDEATAALLAPLLDQLARAYTMASERQVHQRFAITPPDGVPPSPDKDGRDDDDDDGLF</sequence>
<comment type="caution">
    <text evidence="2">The sequence shown here is derived from an EMBL/GenBank/DDBJ whole genome shotgun (WGS) entry which is preliminary data.</text>
</comment>
<feature type="region of interest" description="Disordered" evidence="1">
    <location>
        <begin position="550"/>
        <end position="577"/>
    </location>
</feature>
<dbReference type="AlphaFoldDB" id="A0A7X5Y0R7"/>
<evidence type="ECO:0000313" key="2">
    <source>
        <dbReference type="EMBL" id="NJB98518.1"/>
    </source>
</evidence>
<organism evidence="2 3">
    <name type="scientific">Sphingomonas trueperi</name>
    <dbReference type="NCBI Taxonomy" id="53317"/>
    <lineage>
        <taxon>Bacteria</taxon>
        <taxon>Pseudomonadati</taxon>
        <taxon>Pseudomonadota</taxon>
        <taxon>Alphaproteobacteria</taxon>
        <taxon>Sphingomonadales</taxon>
        <taxon>Sphingomonadaceae</taxon>
        <taxon>Sphingomonas</taxon>
    </lineage>
</organism>
<protein>
    <recommendedName>
        <fullName evidence="4">Methyl-accepting chemotaxis protein</fullName>
    </recommendedName>
</protein>
<dbReference type="Proteomes" id="UP000531251">
    <property type="component" value="Unassembled WGS sequence"/>
</dbReference>
<dbReference type="Gene3D" id="1.10.287.950">
    <property type="entry name" value="Methyl-accepting chemotaxis protein"/>
    <property type="match status" value="1"/>
</dbReference>
<evidence type="ECO:0000256" key="1">
    <source>
        <dbReference type="SAM" id="MobiDB-lite"/>
    </source>
</evidence>
<dbReference type="RefSeq" id="WP_241218082.1">
    <property type="nucleotide sequence ID" value="NZ_BAAADY010000011.1"/>
</dbReference>
<keyword evidence="3" id="KW-1185">Reference proteome</keyword>
<dbReference type="SUPFAM" id="SSF58104">
    <property type="entry name" value="Methyl-accepting chemotaxis protein (MCP) signaling domain"/>
    <property type="match status" value="1"/>
</dbReference>
<dbReference type="EMBL" id="JAATJB010000009">
    <property type="protein sequence ID" value="NJB98518.1"/>
    <property type="molecule type" value="Genomic_DNA"/>
</dbReference>
<gene>
    <name evidence="2" type="ORF">GGR89_002851</name>
</gene>
<reference evidence="2 3" key="1">
    <citation type="submission" date="2020-03" db="EMBL/GenBank/DDBJ databases">
        <title>Genomic Encyclopedia of Type Strains, Phase IV (KMG-IV): sequencing the most valuable type-strain genomes for metagenomic binning, comparative biology and taxonomic classification.</title>
        <authorList>
            <person name="Goeker M."/>
        </authorList>
    </citation>
    <scope>NUCLEOTIDE SEQUENCE [LARGE SCALE GENOMIC DNA]</scope>
    <source>
        <strain evidence="2 3">DSM 7225</strain>
    </source>
</reference>
<accession>A0A7X5Y0R7</accession>
<evidence type="ECO:0008006" key="4">
    <source>
        <dbReference type="Google" id="ProtNLM"/>
    </source>
</evidence>